<evidence type="ECO:0000259" key="2">
    <source>
        <dbReference type="Pfam" id="PF13802"/>
    </source>
</evidence>
<gene>
    <name evidence="3" type="ORF">TAV2_LOCUS12002</name>
</gene>
<reference evidence="3 4" key="1">
    <citation type="submission" date="2022-03" db="EMBL/GenBank/DDBJ databases">
        <authorList>
            <person name="Nunn A."/>
            <person name="Chopra R."/>
            <person name="Nunn A."/>
            <person name="Contreras Garrido A."/>
        </authorList>
    </citation>
    <scope>NUCLEOTIDE SEQUENCE [LARGE SCALE GENOMIC DNA]</scope>
</reference>
<dbReference type="CDD" id="cd14752">
    <property type="entry name" value="GH31_N"/>
    <property type="match status" value="1"/>
</dbReference>
<dbReference type="InterPro" id="IPR025887">
    <property type="entry name" value="Glyco_hydro_31_N_dom"/>
</dbReference>
<evidence type="ECO:0000313" key="4">
    <source>
        <dbReference type="Proteomes" id="UP000836841"/>
    </source>
</evidence>
<keyword evidence="1" id="KW-0472">Membrane</keyword>
<dbReference type="GO" id="GO:0003824">
    <property type="term" value="F:catalytic activity"/>
    <property type="evidence" value="ECO:0007669"/>
    <property type="project" value="InterPro"/>
</dbReference>
<feature type="domain" description="Glycoside hydrolase family 31 N-terminal" evidence="2">
    <location>
        <begin position="14"/>
        <end position="71"/>
    </location>
</feature>
<dbReference type="SUPFAM" id="SSF74650">
    <property type="entry name" value="Galactose mutarotase-like"/>
    <property type="match status" value="1"/>
</dbReference>
<feature type="non-terminal residue" evidence="3">
    <location>
        <position position="198"/>
    </location>
</feature>
<dbReference type="GO" id="GO:0030246">
    <property type="term" value="F:carbohydrate binding"/>
    <property type="evidence" value="ECO:0007669"/>
    <property type="project" value="InterPro"/>
</dbReference>
<sequence length="198" mass="22320">MSEVPHSMEQEKFSGKLERTGKRVLTWNTNAYGYGSGTTSLYQSHPWVLAVFPSGEALGVLADTTRRCEIDLREGSTIKFVAPQSYPVITFGPFASPTDVLVSLSHAVGTVFMPQSGHWDIINVVGAITQRLEFVSHYLHSKHFVPLSPLPYCLLIYYRLQIAKTFRQKGILVMSFGWTLITWMVFVVSLLTRHVLIR</sequence>
<feature type="transmembrane region" description="Helical" evidence="1">
    <location>
        <begin position="171"/>
        <end position="192"/>
    </location>
</feature>
<dbReference type="Proteomes" id="UP000836841">
    <property type="component" value="Unassembled WGS sequence"/>
</dbReference>
<keyword evidence="1" id="KW-0812">Transmembrane</keyword>
<proteinExistence type="predicted"/>
<protein>
    <recommendedName>
        <fullName evidence="2">Glycoside hydrolase family 31 N-terminal domain-containing protein</fullName>
    </recommendedName>
</protein>
<dbReference type="Gene3D" id="2.60.40.1760">
    <property type="entry name" value="glycosyl hydrolase (family 31)"/>
    <property type="match status" value="1"/>
</dbReference>
<dbReference type="AlphaFoldDB" id="A0AAU9S2M1"/>
<dbReference type="EMBL" id="CAJVSB020000576">
    <property type="protein sequence ID" value="CAH2056813.1"/>
    <property type="molecule type" value="Genomic_DNA"/>
</dbReference>
<accession>A0AAU9S2M1</accession>
<dbReference type="GO" id="GO:0005975">
    <property type="term" value="P:carbohydrate metabolic process"/>
    <property type="evidence" value="ECO:0007669"/>
    <property type="project" value="InterPro"/>
</dbReference>
<name>A0AAU9S2M1_THLAR</name>
<evidence type="ECO:0000256" key="1">
    <source>
        <dbReference type="SAM" id="Phobius"/>
    </source>
</evidence>
<dbReference type="Pfam" id="PF13802">
    <property type="entry name" value="Gal_mutarotas_2"/>
    <property type="match status" value="1"/>
</dbReference>
<organism evidence="3 4">
    <name type="scientific">Thlaspi arvense</name>
    <name type="common">Field penny-cress</name>
    <dbReference type="NCBI Taxonomy" id="13288"/>
    <lineage>
        <taxon>Eukaryota</taxon>
        <taxon>Viridiplantae</taxon>
        <taxon>Streptophyta</taxon>
        <taxon>Embryophyta</taxon>
        <taxon>Tracheophyta</taxon>
        <taxon>Spermatophyta</taxon>
        <taxon>Magnoliopsida</taxon>
        <taxon>eudicotyledons</taxon>
        <taxon>Gunneridae</taxon>
        <taxon>Pentapetalae</taxon>
        <taxon>rosids</taxon>
        <taxon>malvids</taxon>
        <taxon>Brassicales</taxon>
        <taxon>Brassicaceae</taxon>
        <taxon>Thlaspideae</taxon>
        <taxon>Thlaspi</taxon>
    </lineage>
</organism>
<dbReference type="InterPro" id="IPR011013">
    <property type="entry name" value="Gal_mutarotase_sf_dom"/>
</dbReference>
<evidence type="ECO:0000313" key="3">
    <source>
        <dbReference type="EMBL" id="CAH2056813.1"/>
    </source>
</evidence>
<keyword evidence="4" id="KW-1185">Reference proteome</keyword>
<comment type="caution">
    <text evidence="3">The sequence shown here is derived from an EMBL/GenBank/DDBJ whole genome shotgun (WGS) entry which is preliminary data.</text>
</comment>
<keyword evidence="1" id="KW-1133">Transmembrane helix</keyword>